<dbReference type="FunFam" id="2.40.50.140:FF:000097">
    <property type="entry name" value="23S rRNA (uracil(1939)-C(5))-methyltransferase RlmD"/>
    <property type="match status" value="1"/>
</dbReference>
<dbReference type="InterPro" id="IPR010280">
    <property type="entry name" value="U5_MeTrfase_fam"/>
</dbReference>
<feature type="binding site" evidence="6">
    <location>
        <position position="281"/>
    </location>
    <ligand>
        <name>S-adenosyl-L-methionine</name>
        <dbReference type="ChEBI" id="CHEBI:59789"/>
    </ligand>
</feature>
<feature type="domain" description="TRAM" evidence="7">
    <location>
        <begin position="1"/>
        <end position="53"/>
    </location>
</feature>
<evidence type="ECO:0000313" key="8">
    <source>
        <dbReference type="EMBL" id="BBP44609.1"/>
    </source>
</evidence>
<dbReference type="Gene3D" id="2.40.50.1070">
    <property type="match status" value="1"/>
</dbReference>
<dbReference type="PROSITE" id="PS50926">
    <property type="entry name" value="TRAM"/>
    <property type="match status" value="1"/>
</dbReference>
<keyword evidence="1" id="KW-0479">Metal-binding</keyword>
<feature type="binding site" evidence="6">
    <location>
        <position position="260"/>
    </location>
    <ligand>
        <name>S-adenosyl-L-methionine</name>
        <dbReference type="ChEBI" id="CHEBI:59789"/>
    </ligand>
</feature>
<dbReference type="Gene3D" id="2.40.50.140">
    <property type="entry name" value="Nucleic acid-binding proteins"/>
    <property type="match status" value="1"/>
</dbReference>
<dbReference type="PANTHER" id="PTHR11061:SF49">
    <property type="entry name" value="23S RRNA (URACIL(1939)-C(5))-METHYLTRANSFERASE RLMD"/>
    <property type="match status" value="1"/>
</dbReference>
<dbReference type="RefSeq" id="WP_173292316.1">
    <property type="nucleotide sequence ID" value="NZ_AP021888.1"/>
</dbReference>
<evidence type="ECO:0000256" key="6">
    <source>
        <dbReference type="PROSITE-ProRule" id="PRU01024"/>
    </source>
</evidence>
<evidence type="ECO:0000256" key="4">
    <source>
        <dbReference type="ARBA" id="ARBA00022691"/>
    </source>
</evidence>
<evidence type="ECO:0000259" key="7">
    <source>
        <dbReference type="PROSITE" id="PS50926"/>
    </source>
</evidence>
<dbReference type="Pfam" id="PF05958">
    <property type="entry name" value="tRNA_U5-meth_tr"/>
    <property type="match status" value="1"/>
</dbReference>
<proteinExistence type="inferred from homology"/>
<feature type="binding site" evidence="6">
    <location>
        <position position="231"/>
    </location>
    <ligand>
        <name>S-adenosyl-L-methionine</name>
        <dbReference type="ChEBI" id="CHEBI:59789"/>
    </ligand>
</feature>
<dbReference type="PANTHER" id="PTHR11061">
    <property type="entry name" value="RNA M5U METHYLTRANSFERASE"/>
    <property type="match status" value="1"/>
</dbReference>
<dbReference type="InterPro" id="IPR002792">
    <property type="entry name" value="TRAM_dom"/>
</dbReference>
<organism evidence="8 9">
    <name type="scientific">Thiosulfativibrio zosterae</name>
    <dbReference type="NCBI Taxonomy" id="2675053"/>
    <lineage>
        <taxon>Bacteria</taxon>
        <taxon>Pseudomonadati</taxon>
        <taxon>Pseudomonadota</taxon>
        <taxon>Gammaproteobacteria</taxon>
        <taxon>Thiotrichales</taxon>
        <taxon>Piscirickettsiaceae</taxon>
        <taxon>Thiosulfativibrio</taxon>
    </lineage>
</organism>
<dbReference type="AlphaFoldDB" id="A0A6F8PR69"/>
<dbReference type="InterPro" id="IPR030391">
    <property type="entry name" value="MeTrfase_TrmA_CS"/>
</dbReference>
<accession>A0A6F8PR69</accession>
<evidence type="ECO:0000313" key="9">
    <source>
        <dbReference type="Proteomes" id="UP000501466"/>
    </source>
</evidence>
<protein>
    <submittedName>
        <fullName evidence="8">23S rRNA (Uracil(1939)-C(5))-methyltransferase RlmD</fullName>
    </submittedName>
</protein>
<keyword evidence="9" id="KW-1185">Reference proteome</keyword>
<dbReference type="GO" id="GO:0070475">
    <property type="term" value="P:rRNA base methylation"/>
    <property type="evidence" value="ECO:0007669"/>
    <property type="project" value="TreeGrafter"/>
</dbReference>
<dbReference type="EMBL" id="AP021888">
    <property type="protein sequence ID" value="BBP44609.1"/>
    <property type="molecule type" value="Genomic_DNA"/>
</dbReference>
<keyword evidence="5" id="KW-0411">Iron-sulfur</keyword>
<feature type="binding site" evidence="6">
    <location>
        <position position="330"/>
    </location>
    <ligand>
        <name>S-adenosyl-L-methionine</name>
        <dbReference type="ChEBI" id="CHEBI:59789"/>
    </ligand>
</feature>
<dbReference type="PROSITE" id="PS51687">
    <property type="entry name" value="SAM_MT_RNA_M5U"/>
    <property type="match status" value="1"/>
</dbReference>
<dbReference type="InterPro" id="IPR029063">
    <property type="entry name" value="SAM-dependent_MTases_sf"/>
</dbReference>
<comment type="similarity">
    <text evidence="6">Belongs to the class I-like SAM-binding methyltransferase superfamily. RNA M5U methyltransferase family.</text>
</comment>
<dbReference type="Gene3D" id="3.40.50.150">
    <property type="entry name" value="Vaccinia Virus protein VP39"/>
    <property type="match status" value="1"/>
</dbReference>
<evidence type="ECO:0000256" key="5">
    <source>
        <dbReference type="ARBA" id="ARBA00023014"/>
    </source>
</evidence>
<keyword evidence="4 6" id="KW-0949">S-adenosyl-L-methionine</keyword>
<keyword evidence="2 6" id="KW-0489">Methyltransferase</keyword>
<feature type="active site" description="Nucleophile" evidence="6">
    <location>
        <position position="356"/>
    </location>
</feature>
<dbReference type="Pfam" id="PF01938">
    <property type="entry name" value="TRAM"/>
    <property type="match status" value="1"/>
</dbReference>
<dbReference type="NCBIfam" id="TIGR00479">
    <property type="entry name" value="rumA"/>
    <property type="match status" value="1"/>
</dbReference>
<dbReference type="Proteomes" id="UP000501466">
    <property type="component" value="Chromosome"/>
</dbReference>
<evidence type="ECO:0000256" key="2">
    <source>
        <dbReference type="ARBA" id="ARBA00022603"/>
    </source>
</evidence>
<dbReference type="KEGG" id="tzo:THMIRHAT_23550"/>
<name>A0A6F8PR69_9GAMM</name>
<dbReference type="GO" id="GO:0051539">
    <property type="term" value="F:4 iron, 4 sulfur cluster binding"/>
    <property type="evidence" value="ECO:0007669"/>
    <property type="project" value="UniProtKB-KW"/>
</dbReference>
<dbReference type="GO" id="GO:0070041">
    <property type="term" value="F:rRNA (uridine-C5-)-methyltransferase activity"/>
    <property type="evidence" value="ECO:0007669"/>
    <property type="project" value="TreeGrafter"/>
</dbReference>
<dbReference type="InterPro" id="IPR012340">
    <property type="entry name" value="NA-bd_OB-fold"/>
</dbReference>
<sequence>MIELKIEGLSHDGRGVGRNDGKAVFVSGAVPGDWVQVRITEQQKNFDNADLIKVLEPSAQRAEPFCALFGECGGCQYQHFELAAQRHWKALNFFNALRKAVNLKKCEILEPIVGEGLAYRRRARLVLGRNKSDKEARLGFRALGSNEVIDVPQCPVLSPALNQAIQAKREHLLTLASRNLKEITLVESGNKVIWSGVPIDLTSDATEPTEALGQYDIQGLSLDFPAEGFIQVNASLNEAMVAQAIDWLSLKPDYKVLDLFCGVGNFTLPLAKQVAQVTGIEGDLTLVQTAKHNAERLGIANSRFFKANLFEEQLRSEWFLKQTYDAILLDPGRQGAQEVCQHLGKLNAQRIVYVSCNASTLIRDVQWLEKQGYECRKANLIDMFPHTTHTEVMVQLVKTAKKSQKKPSKIFKL</sequence>
<evidence type="ECO:0000256" key="1">
    <source>
        <dbReference type="ARBA" id="ARBA00022485"/>
    </source>
</evidence>
<gene>
    <name evidence="8" type="primary">rlmD</name>
    <name evidence="8" type="ORF">THMIRHAT_23550</name>
</gene>
<dbReference type="SUPFAM" id="SSF50249">
    <property type="entry name" value="Nucleic acid-binding proteins"/>
    <property type="match status" value="1"/>
</dbReference>
<reference evidence="9" key="1">
    <citation type="submission" date="2019-11" db="EMBL/GenBank/DDBJ databases">
        <title>Isolation and characterization of two novel species in the genus Thiomicrorhabdus.</title>
        <authorList>
            <person name="Mochizuki J."/>
            <person name="Kojima H."/>
            <person name="Fukui M."/>
        </authorList>
    </citation>
    <scope>NUCLEOTIDE SEQUENCE [LARGE SCALE GENOMIC DNA]</scope>
    <source>
        <strain evidence="9">AkT22</strain>
    </source>
</reference>
<dbReference type="CDD" id="cd02440">
    <property type="entry name" value="AdoMet_MTases"/>
    <property type="match status" value="1"/>
</dbReference>
<evidence type="ECO:0000256" key="3">
    <source>
        <dbReference type="ARBA" id="ARBA00022679"/>
    </source>
</evidence>
<dbReference type="SUPFAM" id="SSF53335">
    <property type="entry name" value="S-adenosyl-L-methionine-dependent methyltransferases"/>
    <property type="match status" value="1"/>
</dbReference>
<keyword evidence="3 6" id="KW-0808">Transferase</keyword>
<keyword evidence="1" id="KW-0004">4Fe-4S</keyword>
<keyword evidence="1" id="KW-0408">Iron</keyword>
<dbReference type="PROSITE" id="PS01231">
    <property type="entry name" value="TRMA_2"/>
    <property type="match status" value="1"/>
</dbReference>